<evidence type="ECO:0000313" key="1">
    <source>
        <dbReference type="EMBL" id="KAJ7526456.1"/>
    </source>
</evidence>
<evidence type="ECO:0000313" key="2">
    <source>
        <dbReference type="Proteomes" id="UP001162992"/>
    </source>
</evidence>
<proteinExistence type="predicted"/>
<organism evidence="1 2">
    <name type="scientific">Diphasiastrum complanatum</name>
    <name type="common">Issler's clubmoss</name>
    <name type="synonym">Lycopodium complanatum</name>
    <dbReference type="NCBI Taxonomy" id="34168"/>
    <lineage>
        <taxon>Eukaryota</taxon>
        <taxon>Viridiplantae</taxon>
        <taxon>Streptophyta</taxon>
        <taxon>Embryophyta</taxon>
        <taxon>Tracheophyta</taxon>
        <taxon>Lycopodiopsida</taxon>
        <taxon>Lycopodiales</taxon>
        <taxon>Lycopodiaceae</taxon>
        <taxon>Lycopodioideae</taxon>
        <taxon>Diphasiastrum</taxon>
    </lineage>
</organism>
<dbReference type="EMBL" id="CM055107">
    <property type="protein sequence ID" value="KAJ7526456.1"/>
    <property type="molecule type" value="Genomic_DNA"/>
</dbReference>
<comment type="caution">
    <text evidence="1">The sequence shown here is derived from an EMBL/GenBank/DDBJ whole genome shotgun (WGS) entry which is preliminary data.</text>
</comment>
<accession>A0ACC2B9N0</accession>
<gene>
    <name evidence="1" type="ORF">O6H91_16G007300</name>
</gene>
<reference evidence="2" key="1">
    <citation type="journal article" date="2024" name="Proc. Natl. Acad. Sci. U.S.A.">
        <title>Extraordinary preservation of gene collinearity over three hundred million years revealed in homosporous lycophytes.</title>
        <authorList>
            <person name="Li C."/>
            <person name="Wickell D."/>
            <person name="Kuo L.Y."/>
            <person name="Chen X."/>
            <person name="Nie B."/>
            <person name="Liao X."/>
            <person name="Peng D."/>
            <person name="Ji J."/>
            <person name="Jenkins J."/>
            <person name="Williams M."/>
            <person name="Shu S."/>
            <person name="Plott C."/>
            <person name="Barry K."/>
            <person name="Rajasekar S."/>
            <person name="Grimwood J."/>
            <person name="Han X."/>
            <person name="Sun S."/>
            <person name="Hou Z."/>
            <person name="He W."/>
            <person name="Dai G."/>
            <person name="Sun C."/>
            <person name="Schmutz J."/>
            <person name="Leebens-Mack J.H."/>
            <person name="Li F.W."/>
            <person name="Wang L."/>
        </authorList>
    </citation>
    <scope>NUCLEOTIDE SEQUENCE [LARGE SCALE GENOMIC DNA]</scope>
    <source>
        <strain evidence="2">cv. PW_Plant_1</strain>
    </source>
</reference>
<sequence>MKSHFIMRGCRVKHIYSCGFVFVSLYWFMAQALFFQVMRVEGSTDQAASKSFMFPINLDPLQFLNLEAGVWSDFKSLINATKGYSSDAIAHLKLYFAQFGYLDLPEGMIASADFDDAVEAAIRLYQQWFGLPITGILDLPTLYQLIQPRCGRADVLESFFDINDRKKTQITTGIKHYSFFPGNPVWTSKRSLTYAFSPSLETTRVSTAARTTAFAEAFAQWSAVVPLTFKEISSYDDADIKIEFADGDHSDGQPFDGMLGILAHSFSPEDGRFHLDNAEYWTADMTSEKSPFAMDLESVAVHEIGHLIGLGHSSAKNAIMFPSLSPREVKRQLVDDDIQGSQSLYGASQSFQGSTDSFQSTNQTANGVFGRFLDLWLCWFLLTIHLLASFSHA</sequence>
<dbReference type="Proteomes" id="UP001162992">
    <property type="component" value="Chromosome 16"/>
</dbReference>
<protein>
    <submittedName>
        <fullName evidence="1">Uncharacterized protein</fullName>
    </submittedName>
</protein>
<keyword evidence="2" id="KW-1185">Reference proteome</keyword>
<name>A0ACC2B9N0_DIPCM</name>